<dbReference type="PANTHER" id="PTHR42994">
    <property type="entry name" value="PEPTIDASE T"/>
    <property type="match status" value="1"/>
</dbReference>
<dbReference type="PROSITE" id="PS00759">
    <property type="entry name" value="ARGE_DAPE_CPG2_2"/>
    <property type="match status" value="1"/>
</dbReference>
<keyword evidence="12" id="KW-1185">Reference proteome</keyword>
<evidence type="ECO:0000256" key="3">
    <source>
        <dbReference type="ARBA" id="ARBA00022723"/>
    </source>
</evidence>
<organism evidence="11 12">
    <name type="scientific">Paenibacillus piri</name>
    <dbReference type="NCBI Taxonomy" id="2547395"/>
    <lineage>
        <taxon>Bacteria</taxon>
        <taxon>Bacillati</taxon>
        <taxon>Bacillota</taxon>
        <taxon>Bacilli</taxon>
        <taxon>Bacillales</taxon>
        <taxon>Paenibacillaceae</taxon>
        <taxon>Paenibacillus</taxon>
    </lineage>
</organism>
<dbReference type="GO" id="GO:0006508">
    <property type="term" value="P:proteolysis"/>
    <property type="evidence" value="ECO:0007669"/>
    <property type="project" value="UniProtKB-KW"/>
</dbReference>
<feature type="domain" description="Peptidase M20 dimerisation" evidence="10">
    <location>
        <begin position="182"/>
        <end position="278"/>
    </location>
</feature>
<keyword evidence="3 9" id="KW-0479">Metal-binding</keyword>
<dbReference type="Pfam" id="PF01546">
    <property type="entry name" value="Peptidase_M20"/>
    <property type="match status" value="1"/>
</dbReference>
<keyword evidence="2" id="KW-0645">Protease</keyword>
<protein>
    <submittedName>
        <fullName evidence="11">M20/M25/M40 family metallo-hydrolase</fullName>
    </submittedName>
</protein>
<feature type="binding site" evidence="9">
    <location>
        <position position="143"/>
    </location>
    <ligand>
        <name>Zn(2+)</name>
        <dbReference type="ChEBI" id="CHEBI:29105"/>
        <label>2</label>
    </ligand>
</feature>
<dbReference type="InterPro" id="IPR002933">
    <property type="entry name" value="Peptidase_M20"/>
</dbReference>
<proteinExistence type="inferred from homology"/>
<evidence type="ECO:0000256" key="1">
    <source>
        <dbReference type="ARBA" id="ARBA00001947"/>
    </source>
</evidence>
<dbReference type="NCBIfam" id="TIGR01883">
    <property type="entry name" value="PepT-like"/>
    <property type="match status" value="1"/>
</dbReference>
<dbReference type="SUPFAM" id="SSF55031">
    <property type="entry name" value="Bacterial exopeptidase dimerisation domain"/>
    <property type="match status" value="1"/>
</dbReference>
<comment type="caution">
    <text evidence="11">The sequence shown here is derived from an EMBL/GenBank/DDBJ whole genome shotgun (WGS) entry which is preliminary data.</text>
</comment>
<keyword evidence="4 11" id="KW-0378">Hydrolase</keyword>
<evidence type="ECO:0000259" key="10">
    <source>
        <dbReference type="Pfam" id="PF07687"/>
    </source>
</evidence>
<gene>
    <name evidence="11" type="ORF">E1757_05215</name>
</gene>
<dbReference type="InterPro" id="IPR008007">
    <property type="entry name" value="Peptidase_M42"/>
</dbReference>
<dbReference type="Proteomes" id="UP000295636">
    <property type="component" value="Unassembled WGS sequence"/>
</dbReference>
<feature type="binding site" evidence="9">
    <location>
        <position position="109"/>
    </location>
    <ligand>
        <name>Zn(2+)</name>
        <dbReference type="ChEBI" id="CHEBI:29105"/>
        <label>1</label>
    </ligand>
</feature>
<comment type="cofactor">
    <cofactor evidence="9">
        <name>a divalent metal cation</name>
        <dbReference type="ChEBI" id="CHEBI:60240"/>
    </cofactor>
    <text evidence="9">Binds 2 divalent metal cations per subunit.</text>
</comment>
<feature type="binding site" evidence="9">
    <location>
        <position position="109"/>
    </location>
    <ligand>
        <name>Zn(2+)</name>
        <dbReference type="ChEBI" id="CHEBI:29105"/>
        <label>2</label>
    </ligand>
</feature>
<evidence type="ECO:0000256" key="2">
    <source>
        <dbReference type="ARBA" id="ARBA00022670"/>
    </source>
</evidence>
<dbReference type="InterPro" id="IPR011650">
    <property type="entry name" value="Peptidase_M20_dimer"/>
</dbReference>
<dbReference type="SUPFAM" id="SSF53187">
    <property type="entry name" value="Zn-dependent exopeptidases"/>
    <property type="match status" value="1"/>
</dbReference>
<keyword evidence="5" id="KW-0862">Zinc</keyword>
<dbReference type="PANTHER" id="PTHR42994:SF2">
    <property type="entry name" value="PEPTIDASE"/>
    <property type="match status" value="1"/>
</dbReference>
<dbReference type="GO" id="GO:0046872">
    <property type="term" value="F:metal ion binding"/>
    <property type="evidence" value="ECO:0007669"/>
    <property type="project" value="UniProtKB-UniRule"/>
</dbReference>
<evidence type="ECO:0000256" key="5">
    <source>
        <dbReference type="ARBA" id="ARBA00022833"/>
    </source>
</evidence>
<dbReference type="PIRSF" id="PIRSF001123">
    <property type="entry name" value="PepA_GA"/>
    <property type="match status" value="1"/>
</dbReference>
<evidence type="ECO:0000256" key="7">
    <source>
        <dbReference type="PIRNR" id="PIRNR001123"/>
    </source>
</evidence>
<dbReference type="EMBL" id="SMRT01000002">
    <property type="protein sequence ID" value="TDF99262.1"/>
    <property type="molecule type" value="Genomic_DNA"/>
</dbReference>
<sequence length="377" mass="40014">MIQEKRLVSEFIELVQVDSETRHEQEISRVLKQKFGGLGLSVEEDDAAQKIGHGSGNLICTLAATTKAPVPRLFFTSHMDTVTPGKGIMPIIGDDGIIRSDGTTILGSDDKAGLAAMLEAIRVLKEQNIKHGQIQFVITAGEEAGLKGSRAMDAKRLQADFGYALDSNGEIGDIAVAAPTQAKINIVFTGRSAHAGVNPESGVSAITVASKAISRMSLGRIDKETTANIGRFAGGVNGATNIVVDRVELEAEARSISQDKLDRQVESMRQACQAAASEMGAQVDFQSEVIYPAYMYDLEAPVVKLAVQALSKLGCKPRTFHSGGGSDANVFNGMGVPTVNLAVGYEHIHTTQEQIAIKDLVKVTEAVVQIVKEVAGA</sequence>
<keyword evidence="6" id="KW-0482">Metalloprotease</keyword>
<comment type="similarity">
    <text evidence="7">Belongs to the peptidase M42 family.</text>
</comment>
<evidence type="ECO:0000256" key="9">
    <source>
        <dbReference type="PIRSR" id="PIRSR001123-2"/>
    </source>
</evidence>
<evidence type="ECO:0000313" key="12">
    <source>
        <dbReference type="Proteomes" id="UP000295636"/>
    </source>
</evidence>
<evidence type="ECO:0000256" key="8">
    <source>
        <dbReference type="PIRSR" id="PIRSR001123-1"/>
    </source>
</evidence>
<dbReference type="RefSeq" id="WP_133225800.1">
    <property type="nucleotide sequence ID" value="NZ_SMRT01000002.1"/>
</dbReference>
<dbReference type="InterPro" id="IPR001261">
    <property type="entry name" value="ArgE/DapE_CS"/>
</dbReference>
<dbReference type="AlphaFoldDB" id="A0A4R5KUR1"/>
<comment type="cofactor">
    <cofactor evidence="1">
        <name>Zn(2+)</name>
        <dbReference type="ChEBI" id="CHEBI:29105"/>
    </cofactor>
</comment>
<reference evidence="11 12" key="1">
    <citation type="submission" date="2019-03" db="EMBL/GenBank/DDBJ databases">
        <title>This is whole genome sequence of Paenibacillus sp MS74 strain.</title>
        <authorList>
            <person name="Trinh H.N."/>
        </authorList>
    </citation>
    <scope>NUCLEOTIDE SEQUENCE [LARGE SCALE GENOMIC DNA]</scope>
    <source>
        <strain evidence="11 12">MS74</strain>
    </source>
</reference>
<evidence type="ECO:0000313" key="11">
    <source>
        <dbReference type="EMBL" id="TDF99262.1"/>
    </source>
</evidence>
<dbReference type="OrthoDB" id="9776600at2"/>
<accession>A0A4R5KUR1</accession>
<dbReference type="GO" id="GO:0004177">
    <property type="term" value="F:aminopeptidase activity"/>
    <property type="evidence" value="ECO:0007669"/>
    <property type="project" value="UniProtKB-UniRule"/>
</dbReference>
<evidence type="ECO:0000256" key="4">
    <source>
        <dbReference type="ARBA" id="ARBA00022801"/>
    </source>
</evidence>
<evidence type="ECO:0000256" key="6">
    <source>
        <dbReference type="ARBA" id="ARBA00023049"/>
    </source>
</evidence>
<dbReference type="InterPro" id="IPR036264">
    <property type="entry name" value="Bact_exopeptidase_dim_dom"/>
</dbReference>
<feature type="binding site" evidence="9">
    <location>
        <position position="166"/>
    </location>
    <ligand>
        <name>Zn(2+)</name>
        <dbReference type="ChEBI" id="CHEBI:29105"/>
        <label>1</label>
    </ligand>
</feature>
<feature type="active site" description="Proton acceptor" evidence="8">
    <location>
        <position position="142"/>
    </location>
</feature>
<dbReference type="Pfam" id="PF07687">
    <property type="entry name" value="M20_dimer"/>
    <property type="match status" value="1"/>
</dbReference>
<dbReference type="GO" id="GO:0008237">
    <property type="term" value="F:metallopeptidase activity"/>
    <property type="evidence" value="ECO:0007669"/>
    <property type="project" value="UniProtKB-KW"/>
</dbReference>
<dbReference type="InterPro" id="IPR010162">
    <property type="entry name" value="PepT-like"/>
</dbReference>
<name>A0A4R5KUR1_9BACL</name>
<dbReference type="Gene3D" id="3.40.630.10">
    <property type="entry name" value="Zn peptidases"/>
    <property type="match status" value="1"/>
</dbReference>
<dbReference type="Gene3D" id="3.30.70.360">
    <property type="match status" value="1"/>
</dbReference>